<dbReference type="GeneID" id="58230105"/>
<dbReference type="Proteomes" id="UP000033664">
    <property type="component" value="Unassembled WGS sequence"/>
</dbReference>
<dbReference type="Pfam" id="PF13145">
    <property type="entry name" value="Rotamase_2"/>
    <property type="match status" value="1"/>
</dbReference>
<gene>
    <name evidence="2" type="ORF">TW72_16530</name>
</gene>
<dbReference type="InterPro" id="IPR000297">
    <property type="entry name" value="PPIase_PpiC"/>
</dbReference>
<keyword evidence="3" id="KW-1185">Reference proteome</keyword>
<dbReference type="OrthoDB" id="6307250at2"/>
<name>A0A0F4PM07_9GAMM</name>
<dbReference type="AlphaFoldDB" id="A0A0F4PM07"/>
<accession>A0A0F4PM07</accession>
<comment type="caution">
    <text evidence="2">The sequence shown here is derived from an EMBL/GenBank/DDBJ whole genome shotgun (WGS) entry which is preliminary data.</text>
</comment>
<evidence type="ECO:0000259" key="1">
    <source>
        <dbReference type="Pfam" id="PF13145"/>
    </source>
</evidence>
<evidence type="ECO:0000313" key="2">
    <source>
        <dbReference type="EMBL" id="KJY96815.1"/>
    </source>
</evidence>
<dbReference type="PATRIC" id="fig|151081.8.peg.2579"/>
<reference evidence="2 3" key="1">
    <citation type="journal article" date="2015" name="BMC Genomics">
        <title>Genome mining reveals unlocked bioactive potential of marine Gram-negative bacteria.</title>
        <authorList>
            <person name="Machado H."/>
            <person name="Sonnenschein E.C."/>
            <person name="Melchiorsen J."/>
            <person name="Gram L."/>
        </authorList>
    </citation>
    <scope>NUCLEOTIDE SEQUENCE [LARGE SCALE GENOMIC DNA]</scope>
    <source>
        <strain evidence="2 3">S3137</strain>
    </source>
</reference>
<feature type="domain" description="PpiC" evidence="1">
    <location>
        <begin position="245"/>
        <end position="347"/>
    </location>
</feature>
<dbReference type="GO" id="GO:0003755">
    <property type="term" value="F:peptidyl-prolyl cis-trans isomerase activity"/>
    <property type="evidence" value="ECO:0007669"/>
    <property type="project" value="InterPro"/>
</dbReference>
<evidence type="ECO:0000313" key="3">
    <source>
        <dbReference type="Proteomes" id="UP000033664"/>
    </source>
</evidence>
<dbReference type="eggNOG" id="COG0760">
    <property type="taxonomic scope" value="Bacteria"/>
</dbReference>
<dbReference type="RefSeq" id="WP_045979829.1">
    <property type="nucleotide sequence ID" value="NZ_JXXY01000014.1"/>
</dbReference>
<proteinExistence type="predicted"/>
<sequence length="395" mass="45416">MGFRIFIWIGLIGLSFSSFSQLPSNAEVRFMHTVYQQHSADLAAHTRQRLVENAFLLHQAHQRFPSLVVRQATVGFNNHYHVRRYLLSAWQAQGWLDDNAIAPLALNPAYNDDWLRRTLGNYPADGALNQATVNKLAGIKLLDATALSNTLNMADFYQSMSMQIKYKLHQGDMSVFHSELQRWHRFRQSALLVSPLLKSHQLSLERLQDIALADILRPSLLTELGVQQTMHGSSGELERLKQDIKEQDIVAYYERHRERFRYIAKVRAYGVQFDQHEQAQKFYQQAKSQGFISAMGDKENVFGKQNSVLSRDNDSAPVFAKQLAFTLPTDTLSRPVRTPENKWLVLMSTEKAYEYYAKNSETVRYQAIEALAKEQAQQNYEAQFKAWRAHMEAAG</sequence>
<protein>
    <recommendedName>
        <fullName evidence="1">PpiC domain-containing protein</fullName>
    </recommendedName>
</protein>
<dbReference type="EMBL" id="JXXZ01000015">
    <property type="protein sequence ID" value="KJY96815.1"/>
    <property type="molecule type" value="Genomic_DNA"/>
</dbReference>
<organism evidence="2 3">
    <name type="scientific">Pseudoalteromonas ruthenica</name>
    <dbReference type="NCBI Taxonomy" id="151081"/>
    <lineage>
        <taxon>Bacteria</taxon>
        <taxon>Pseudomonadati</taxon>
        <taxon>Pseudomonadota</taxon>
        <taxon>Gammaproteobacteria</taxon>
        <taxon>Alteromonadales</taxon>
        <taxon>Pseudoalteromonadaceae</taxon>
        <taxon>Pseudoalteromonas</taxon>
    </lineage>
</organism>